<feature type="domain" description="IraD/Gp25-like" evidence="2">
    <location>
        <begin position="280"/>
        <end position="384"/>
    </location>
</feature>
<proteinExistence type="predicted"/>
<dbReference type="PANTHER" id="PTHR38595:SF1">
    <property type="entry name" value="TYPE VI SECRETION SYSTEM COMPONENT TSSE1"/>
    <property type="match status" value="1"/>
</dbReference>
<dbReference type="InterPro" id="IPR011990">
    <property type="entry name" value="TPR-like_helical_dom_sf"/>
</dbReference>
<dbReference type="InterPro" id="IPR053176">
    <property type="entry name" value="T6SS_TssE1-like"/>
</dbReference>
<dbReference type="InterPro" id="IPR009211">
    <property type="entry name" value="TagJ"/>
</dbReference>
<dbReference type="Proteomes" id="UP000035680">
    <property type="component" value="Unassembled WGS sequence"/>
</dbReference>
<dbReference type="Pfam" id="PF04965">
    <property type="entry name" value="GPW_gp25"/>
    <property type="match status" value="1"/>
</dbReference>
<dbReference type="InterPro" id="IPR007048">
    <property type="entry name" value="IraD/Gp25-like"/>
</dbReference>
<dbReference type="SUPFAM" id="SSF160719">
    <property type="entry name" value="gpW/gp25-like"/>
    <property type="match status" value="1"/>
</dbReference>
<keyword evidence="3" id="KW-1185">Reference proteome</keyword>
<dbReference type="InterPro" id="IPR010272">
    <property type="entry name" value="T6SS_TssF"/>
</dbReference>
<dbReference type="InterPro" id="IPR017737">
    <property type="entry name" value="TssE1-like"/>
</dbReference>
<accession>A0A0K0FW89</accession>
<name>A0A0K0FW89_STRVS</name>
<sequence>MAEQQVRMHPAQASRRHSLFQLLCVAGDWSRALQQIQLCARMDANYTREAQVIGELLRCEIYRHACFQGEQRPGVILPPPAWMEDLLTALACNARGEAQEADTHRSRALEAITDTSGQWNGGAFDWISDSDSRTGPVLELIAGGAYIWLPFSQICSLKSPQPAHLIDLIWKPVNVTLNNGDTHSAWLFPRYSGSEKAAVSLRLCRETVWQDGPGETLVQALGQRVWLTGHGDISLLDLKRRVSASRQRPGNHLLPTLFDRLCDDAPNQKRDHGISVSQVQLKEIIRRDLSFLLNTVSHEDDIDAARYPYAAASVLNYGLPPLAGSFLYEHKWDDIRRAILRTITRFEPRLKASTLQIIPLQDERRQSGHNTLQFEIRGEILTQPYPTAFRRETDGSTATGILQPRTGLPARAGSRICRPSSQSRRPAGHAGNGYCRSVCRASDRGLQLPGRARAAQAGRRVPAAGPAPAGSAQSQLRHTHAVHGVAQLHPDTEEGDLAKGFTVPRDTAFFSAIPEGESTACQFRSSQDVTLWPLAIEEARLT</sequence>
<dbReference type="PANTHER" id="PTHR38595">
    <property type="entry name" value="CYTOPLASMIC PROTEIN-RELATED"/>
    <property type="match status" value="1"/>
</dbReference>
<dbReference type="NCBIfam" id="TIGR03357">
    <property type="entry name" value="VI_zyme"/>
    <property type="match status" value="1"/>
</dbReference>
<evidence type="ECO:0000259" key="2">
    <source>
        <dbReference type="Pfam" id="PF04965"/>
    </source>
</evidence>
<reference evidence="3" key="1">
    <citation type="submission" date="2014-07" db="EMBL/GenBank/DDBJ databases">
        <authorList>
            <person name="Martin A.A"/>
            <person name="De Silva N."/>
        </authorList>
    </citation>
    <scope>NUCLEOTIDE SEQUENCE</scope>
</reference>
<evidence type="ECO:0000313" key="4">
    <source>
        <dbReference type="WBParaSite" id="SVE_1664900.1"/>
    </source>
</evidence>
<dbReference type="Gene3D" id="1.25.40.10">
    <property type="entry name" value="Tetratricopeptide repeat domain"/>
    <property type="match status" value="1"/>
</dbReference>
<feature type="region of interest" description="Disordered" evidence="1">
    <location>
        <begin position="450"/>
        <end position="473"/>
    </location>
</feature>
<organism evidence="3 4">
    <name type="scientific">Strongyloides venezuelensis</name>
    <name type="common">Threadworm</name>
    <dbReference type="NCBI Taxonomy" id="75913"/>
    <lineage>
        <taxon>Eukaryota</taxon>
        <taxon>Metazoa</taxon>
        <taxon>Ecdysozoa</taxon>
        <taxon>Nematoda</taxon>
        <taxon>Chromadorea</taxon>
        <taxon>Rhabditida</taxon>
        <taxon>Tylenchina</taxon>
        <taxon>Panagrolaimomorpha</taxon>
        <taxon>Strongyloidoidea</taxon>
        <taxon>Strongyloididae</taxon>
        <taxon>Strongyloides</taxon>
    </lineage>
</organism>
<dbReference type="WBParaSite" id="SVE_1664900.1">
    <property type="protein sequence ID" value="SVE_1664900.1"/>
    <property type="gene ID" value="SVE_1664900"/>
</dbReference>
<dbReference type="Pfam" id="PF07024">
    <property type="entry name" value="ImpE"/>
    <property type="match status" value="1"/>
</dbReference>
<evidence type="ECO:0000313" key="3">
    <source>
        <dbReference type="Proteomes" id="UP000035680"/>
    </source>
</evidence>
<feature type="region of interest" description="Disordered" evidence="1">
    <location>
        <begin position="396"/>
        <end position="434"/>
    </location>
</feature>
<dbReference type="AlphaFoldDB" id="A0A0K0FW89"/>
<protein>
    <submittedName>
        <fullName evidence="4">GPW_gp25 domain-containing protein</fullName>
    </submittedName>
</protein>
<dbReference type="SUPFAM" id="SSF144059">
    <property type="entry name" value="ImpE-like"/>
    <property type="match status" value="1"/>
</dbReference>
<reference evidence="4" key="2">
    <citation type="submission" date="2015-08" db="UniProtKB">
        <authorList>
            <consortium name="WormBaseParasite"/>
        </authorList>
    </citation>
    <scope>IDENTIFICATION</scope>
</reference>
<dbReference type="Pfam" id="PF05947">
    <property type="entry name" value="T6SS_TssF"/>
    <property type="match status" value="1"/>
</dbReference>
<dbReference type="STRING" id="75913.A0A0K0FW89"/>
<evidence type="ECO:0000256" key="1">
    <source>
        <dbReference type="SAM" id="MobiDB-lite"/>
    </source>
</evidence>